<keyword evidence="5" id="KW-1133">Transmembrane helix</keyword>
<proteinExistence type="inferred from homology"/>
<keyword evidence="6 8" id="KW-0496">Mitochondrion</keyword>
<comment type="subunit">
    <text evidence="8">Component of the TIM22 complex.</text>
</comment>
<organism evidence="10 11">
    <name type="scientific">Chaetoceros tenuissimus</name>
    <dbReference type="NCBI Taxonomy" id="426638"/>
    <lineage>
        <taxon>Eukaryota</taxon>
        <taxon>Sar</taxon>
        <taxon>Stramenopiles</taxon>
        <taxon>Ochrophyta</taxon>
        <taxon>Bacillariophyta</taxon>
        <taxon>Coscinodiscophyceae</taxon>
        <taxon>Chaetocerotophycidae</taxon>
        <taxon>Chaetocerotales</taxon>
        <taxon>Chaetocerotaceae</taxon>
        <taxon>Chaetoceros</taxon>
    </lineage>
</organism>
<evidence type="ECO:0000256" key="5">
    <source>
        <dbReference type="ARBA" id="ARBA00022989"/>
    </source>
</evidence>
<dbReference type="GO" id="GO:0030943">
    <property type="term" value="F:mitochondrion targeting sequence binding"/>
    <property type="evidence" value="ECO:0007669"/>
    <property type="project" value="TreeGrafter"/>
</dbReference>
<accession>A0AAD3DDK2</accession>
<keyword evidence="8" id="KW-0811">Translocation</keyword>
<feature type="region of interest" description="Disordered" evidence="9">
    <location>
        <begin position="319"/>
        <end position="339"/>
    </location>
</feature>
<evidence type="ECO:0000256" key="9">
    <source>
        <dbReference type="SAM" id="MobiDB-lite"/>
    </source>
</evidence>
<dbReference type="GO" id="GO:0042721">
    <property type="term" value="C:TIM22 mitochondrial import inner membrane insertion complex"/>
    <property type="evidence" value="ECO:0007669"/>
    <property type="project" value="UniProtKB-UniRule"/>
</dbReference>
<keyword evidence="8" id="KW-0653">Protein transport</keyword>
<evidence type="ECO:0000256" key="3">
    <source>
        <dbReference type="ARBA" id="ARBA00022692"/>
    </source>
</evidence>
<evidence type="ECO:0000256" key="1">
    <source>
        <dbReference type="ARBA" id="ARBA00004448"/>
    </source>
</evidence>
<reference evidence="10 11" key="1">
    <citation type="journal article" date="2021" name="Sci. Rep.">
        <title>The genome of the diatom Chaetoceros tenuissimus carries an ancient integrated fragment of an extant virus.</title>
        <authorList>
            <person name="Hongo Y."/>
            <person name="Kimura K."/>
            <person name="Takaki Y."/>
            <person name="Yoshida Y."/>
            <person name="Baba S."/>
            <person name="Kobayashi G."/>
            <person name="Nagasaki K."/>
            <person name="Hano T."/>
            <person name="Tomaru Y."/>
        </authorList>
    </citation>
    <scope>NUCLEOTIDE SEQUENCE [LARGE SCALE GENOMIC DNA]</scope>
    <source>
        <strain evidence="10 11">NIES-3715</strain>
    </source>
</reference>
<dbReference type="GO" id="GO:0045039">
    <property type="term" value="P:protein insertion into mitochondrial inner membrane"/>
    <property type="evidence" value="ECO:0007669"/>
    <property type="project" value="UniProtKB-UniRule"/>
</dbReference>
<dbReference type="PANTHER" id="PTHR14110:SF0">
    <property type="entry name" value="MITOCHONDRIAL IMPORT INNER MEMBRANE TRANSLOCASE SUBUNIT TIM22"/>
    <property type="match status" value="1"/>
</dbReference>
<dbReference type="PANTHER" id="PTHR14110">
    <property type="entry name" value="MITOCHONDRIAL IMPORT INNER MEMBRANE TRANSLOCASE SUBUNIT TIM22"/>
    <property type="match status" value="1"/>
</dbReference>
<gene>
    <name evidence="10" type="ORF">CTEN210_17491</name>
</gene>
<dbReference type="AlphaFoldDB" id="A0AAD3DDK2"/>
<evidence type="ECO:0000256" key="2">
    <source>
        <dbReference type="ARBA" id="ARBA00008444"/>
    </source>
</evidence>
<dbReference type="InterPro" id="IPR039175">
    <property type="entry name" value="TIM22"/>
</dbReference>
<protein>
    <recommendedName>
        <fullName evidence="8">Mitochondrial import inner membrane translocase subunit TIM22</fullName>
    </recommendedName>
</protein>
<keyword evidence="3" id="KW-0812">Transmembrane</keyword>
<evidence type="ECO:0000256" key="6">
    <source>
        <dbReference type="ARBA" id="ARBA00023128"/>
    </source>
</evidence>
<keyword evidence="11" id="KW-1185">Reference proteome</keyword>
<evidence type="ECO:0000313" key="11">
    <source>
        <dbReference type="Proteomes" id="UP001054902"/>
    </source>
</evidence>
<comment type="function">
    <text evidence="8">Essential core component of the TIM22 complex, a complex that mediates the import and insertion of multi-pass transmembrane proteins into the mitochondrial inner membrane. In the TIM22 complex, it constitutes the voltage-activated and signal-gated channel. Forms a twin-pore translocase that uses the membrane potential as external driving force in 2 voltage-dependent steps.</text>
</comment>
<evidence type="ECO:0000256" key="7">
    <source>
        <dbReference type="ARBA" id="ARBA00023136"/>
    </source>
</evidence>
<comment type="caution">
    <text evidence="10">The sequence shown here is derived from an EMBL/GenBank/DDBJ whole genome shotgun (WGS) entry which is preliminary data.</text>
</comment>
<evidence type="ECO:0000256" key="4">
    <source>
        <dbReference type="ARBA" id="ARBA00022792"/>
    </source>
</evidence>
<dbReference type="GO" id="GO:0008320">
    <property type="term" value="F:protein transmembrane transporter activity"/>
    <property type="evidence" value="ECO:0007669"/>
    <property type="project" value="UniProtKB-UniRule"/>
</dbReference>
<comment type="similarity">
    <text evidence="2 8">Belongs to the Tim17/Tim22/Tim23 family.</text>
</comment>
<dbReference type="Pfam" id="PF02466">
    <property type="entry name" value="Tim17"/>
    <property type="match status" value="1"/>
</dbReference>
<evidence type="ECO:0000313" key="10">
    <source>
        <dbReference type="EMBL" id="GFH61015.1"/>
    </source>
</evidence>
<dbReference type="EMBL" id="BLLK01000069">
    <property type="protein sequence ID" value="GFH61015.1"/>
    <property type="molecule type" value="Genomic_DNA"/>
</dbReference>
<keyword evidence="4 8" id="KW-0999">Mitochondrion inner membrane</keyword>
<keyword evidence="8" id="KW-0813">Transport</keyword>
<feature type="compositionally biased region" description="Basic and acidic residues" evidence="9">
    <location>
        <begin position="320"/>
        <end position="339"/>
    </location>
</feature>
<evidence type="ECO:0000256" key="8">
    <source>
        <dbReference type="RuleBase" id="RU367038"/>
    </source>
</evidence>
<sequence>MAEFRNYQPNNYVLARPYNTERSMFRAFKEFFRFVMTTIVVANASKCTANAASIIANYHRTAAARSSSRKSTESFNFPTKAAMKENNINLWHFRTFSTCSAGNPFEADMEPVLASNRRSRASNAGKDVAVVASRSRAVKTVSSTDEYYEGPTLEEMRAQLGPIGLLVANAVEVGVTTASSYISGGLFGYFIGGAMGIPGIFRKEAMNGPAGTAGFNQMKAAAPNAGLKEFKKRIGNWNSKALMQGKSWGGLSASFSGFHALARVCRGGVEDKWNSILGSAATGAYLSRQGGPQAMLQGASTYAGFTYVLDTMFGPSRDTATGRDREFEFTDTPVEDRGY</sequence>
<name>A0AAD3DDK2_9STRA</name>
<dbReference type="Proteomes" id="UP001054902">
    <property type="component" value="Unassembled WGS sequence"/>
</dbReference>
<comment type="subcellular location">
    <subcellularLocation>
        <location evidence="1 8">Mitochondrion inner membrane</location>
        <topology evidence="1 8">Multi-pass membrane protein</topology>
    </subcellularLocation>
</comment>
<keyword evidence="7" id="KW-0472">Membrane</keyword>